<dbReference type="Gene3D" id="3.40.710.10">
    <property type="entry name" value="DD-peptidase/beta-lactamase superfamily"/>
    <property type="match status" value="1"/>
</dbReference>
<evidence type="ECO:0000256" key="2">
    <source>
        <dbReference type="SAM" id="Phobius"/>
    </source>
</evidence>
<evidence type="ECO:0000313" key="5">
    <source>
        <dbReference type="Proteomes" id="UP000184512"/>
    </source>
</evidence>
<dbReference type="InterPro" id="IPR001466">
    <property type="entry name" value="Beta-lactam-related"/>
</dbReference>
<organism evidence="4 5">
    <name type="scientific">Tessaracoccus bendigoensis DSM 12906</name>
    <dbReference type="NCBI Taxonomy" id="1123357"/>
    <lineage>
        <taxon>Bacteria</taxon>
        <taxon>Bacillati</taxon>
        <taxon>Actinomycetota</taxon>
        <taxon>Actinomycetes</taxon>
        <taxon>Propionibacteriales</taxon>
        <taxon>Propionibacteriaceae</taxon>
        <taxon>Tessaracoccus</taxon>
    </lineage>
</organism>
<proteinExistence type="predicted"/>
<dbReference type="SUPFAM" id="SSF56601">
    <property type="entry name" value="beta-lactamase/transpeptidase-like"/>
    <property type="match status" value="1"/>
</dbReference>
<sequence>MNTTRPRTSHPWLSLLVGIIVGAVALLVLGPRPAGLGTPTGNPALARDASAALASARNVETISVARIRDGHASWAGFGEVSPDSRYELGSITKTFDGLLLADAAQRGEVRLDDPLESHLTELAGTEVGSTTLAELVSHRAGLPSLISLDMVRLVAEDLAGAALSAYTTATPDQVIRDSAAVKLSGRGTMQYSNVGASLLGFALARAAGAPDWATYVRARLLEPLGMHDTSVGEPGRPSSDLMPPHQGLGSPTEAWTGSGYAPAGLGVTTTAADLTRYAQAILDGTAPGVEALDARWPAMMGWQIGLAWIVTDTEEGPVAWHNGGTGGTRTVLAIDRSRGQAALVLNNSTQDVTGAGMDLMGTPFDDSVALPPFDTDTVAWVGVGALLTLLFSVGAVRGRSRARILGQGLAAAGALLLWWIAAPWDWAAPWVFGAAAGLTLAATMVTARRWAHLPWMPQRWRHGTVITLALGGAWLAAMVTLALWVATLAP</sequence>
<feature type="domain" description="Beta-lactamase-related" evidence="3">
    <location>
        <begin position="56"/>
        <end position="351"/>
    </location>
</feature>
<keyword evidence="2" id="KW-0812">Transmembrane</keyword>
<dbReference type="STRING" id="1123357.SAMN02745244_00033"/>
<keyword evidence="5" id="KW-1185">Reference proteome</keyword>
<dbReference type="AlphaFoldDB" id="A0A1M6A0T2"/>
<keyword evidence="2" id="KW-1133">Transmembrane helix</keyword>
<dbReference type="InterPro" id="IPR012338">
    <property type="entry name" value="Beta-lactam/transpept-like"/>
</dbReference>
<feature type="transmembrane region" description="Helical" evidence="2">
    <location>
        <begin position="404"/>
        <end position="421"/>
    </location>
</feature>
<reference evidence="4 5" key="1">
    <citation type="submission" date="2016-11" db="EMBL/GenBank/DDBJ databases">
        <authorList>
            <person name="Jaros S."/>
            <person name="Januszkiewicz K."/>
            <person name="Wedrychowicz H."/>
        </authorList>
    </citation>
    <scope>NUCLEOTIDE SEQUENCE [LARGE SCALE GENOMIC DNA]</scope>
    <source>
        <strain evidence="4 5">DSM 12906</strain>
    </source>
</reference>
<protein>
    <submittedName>
        <fullName evidence="4">CubicO group peptidase, beta-lactamase class C family</fullName>
    </submittedName>
</protein>
<evidence type="ECO:0000313" key="4">
    <source>
        <dbReference type="EMBL" id="SHI29939.1"/>
    </source>
</evidence>
<name>A0A1M6A0T2_9ACTN</name>
<accession>A0A1M6A0T2</accession>
<feature type="transmembrane region" description="Helical" evidence="2">
    <location>
        <begin position="12"/>
        <end position="30"/>
    </location>
</feature>
<dbReference type="InterPro" id="IPR050789">
    <property type="entry name" value="Diverse_Enzym_Activities"/>
</dbReference>
<dbReference type="Pfam" id="PF00144">
    <property type="entry name" value="Beta-lactamase"/>
    <property type="match status" value="1"/>
</dbReference>
<dbReference type="RefSeq" id="WP_084189222.1">
    <property type="nucleotide sequence ID" value="NZ_FQZG01000003.1"/>
</dbReference>
<dbReference type="EMBL" id="FQZG01000003">
    <property type="protein sequence ID" value="SHI29939.1"/>
    <property type="molecule type" value="Genomic_DNA"/>
</dbReference>
<dbReference type="Proteomes" id="UP000184512">
    <property type="component" value="Unassembled WGS sequence"/>
</dbReference>
<gene>
    <name evidence="4" type="ORF">SAMN02745244_00033</name>
</gene>
<feature type="region of interest" description="Disordered" evidence="1">
    <location>
        <begin position="229"/>
        <end position="252"/>
    </location>
</feature>
<evidence type="ECO:0000259" key="3">
    <source>
        <dbReference type="Pfam" id="PF00144"/>
    </source>
</evidence>
<keyword evidence="2" id="KW-0472">Membrane</keyword>
<feature type="transmembrane region" description="Helical" evidence="2">
    <location>
        <begin position="427"/>
        <end position="445"/>
    </location>
</feature>
<feature type="transmembrane region" description="Helical" evidence="2">
    <location>
        <begin position="378"/>
        <end position="397"/>
    </location>
</feature>
<evidence type="ECO:0000256" key="1">
    <source>
        <dbReference type="SAM" id="MobiDB-lite"/>
    </source>
</evidence>
<dbReference type="OrthoDB" id="3171327at2"/>
<feature type="transmembrane region" description="Helical" evidence="2">
    <location>
        <begin position="465"/>
        <end position="486"/>
    </location>
</feature>
<dbReference type="PANTHER" id="PTHR43283">
    <property type="entry name" value="BETA-LACTAMASE-RELATED"/>
    <property type="match status" value="1"/>
</dbReference>